<comment type="caution">
    <text evidence="1">The sequence shown here is derived from an EMBL/GenBank/DDBJ whole genome shotgun (WGS) entry which is preliminary data.</text>
</comment>
<gene>
    <name evidence="1" type="ORF">Daus18300_008602</name>
</gene>
<sequence length="581" mass="64890">MGSPHILYAIAKVNGRYRPLAALYRNHDNKGEYAVETCRRLLEIFEEPANRSLLLHELQNASRLPPEKWEAAPQYRNERPAFPFVATVLLLGASVEPETGGGYNAIHEPFNMPLATVPEGCTILDVTDPAAVRYAFAFILPQKEWHDSSIKTPFGNTPLTAWEYAAFYDRGFRDWSYLAEDDDAVAARAHAHLMETFRGQDDTKVTMVASPLIDEDTLENAWPSLGDQQSWRRRADLGLPEVMKPRPSPVNNPPQQSVPVAHHTETLYKAFEQSYRMFEPGYNEGLDTNTIPPVSPVKQVMNILYLGSLGKASWQARAAEYEPKSTRMGESDVRYFTFQVDDAPVTPGLTLDVLQGWMAAASTQEELPSGKKYGYLVDCITSTSDQNMLKFFGLAGPGHRIVKPLPGRAFYYAKASYHSSGDWTTVGLEEIKQGEWTTLLVQQWRRVISTQDLLMREIGPLGFQCAFVSRGADGAIVVADAEAFRSVTCSSPAYDALRALDPAEEAYGRRLADMLERGDGAIGGVPVSLMGRDEVLELLAAMDVVKAREEVRLTNSWSEVHQGIKLRRARERETEMAYRCV</sequence>
<dbReference type="EMBL" id="JAWRVE010000082">
    <property type="protein sequence ID" value="KAL1861786.1"/>
    <property type="molecule type" value="Genomic_DNA"/>
</dbReference>
<keyword evidence="2" id="KW-1185">Reference proteome</keyword>
<name>A0ABR3WHJ1_9PEZI</name>
<reference evidence="1 2" key="1">
    <citation type="journal article" date="2024" name="IMA Fungus">
        <title>IMA Genome - F19 : A genome assembly and annotation guide to empower mycologists, including annotated draft genome sequences of Ceratocystis pirilliformis, Diaporthe australafricana, Fusarium ophioides, Paecilomyces lecythidis, and Sporothrix stenoceras.</title>
        <authorList>
            <person name="Aylward J."/>
            <person name="Wilson A.M."/>
            <person name="Visagie C.M."/>
            <person name="Spraker J."/>
            <person name="Barnes I."/>
            <person name="Buitendag C."/>
            <person name="Ceriani C."/>
            <person name="Del Mar Angel L."/>
            <person name="du Plessis D."/>
            <person name="Fuchs T."/>
            <person name="Gasser K."/>
            <person name="Kramer D."/>
            <person name="Li W."/>
            <person name="Munsamy K."/>
            <person name="Piso A."/>
            <person name="Price J.L."/>
            <person name="Sonnekus B."/>
            <person name="Thomas C."/>
            <person name="van der Nest A."/>
            <person name="van Dijk A."/>
            <person name="van Heerden A."/>
            <person name="van Vuuren N."/>
            <person name="Yilmaz N."/>
            <person name="Duong T.A."/>
            <person name="van der Merwe N.A."/>
            <person name="Wingfield M.J."/>
            <person name="Wingfield B.D."/>
        </authorList>
    </citation>
    <scope>NUCLEOTIDE SEQUENCE [LARGE SCALE GENOMIC DNA]</scope>
    <source>
        <strain evidence="1 2">CMW 18300</strain>
    </source>
</reference>
<organism evidence="1 2">
    <name type="scientific">Diaporthe australafricana</name>
    <dbReference type="NCBI Taxonomy" id="127596"/>
    <lineage>
        <taxon>Eukaryota</taxon>
        <taxon>Fungi</taxon>
        <taxon>Dikarya</taxon>
        <taxon>Ascomycota</taxon>
        <taxon>Pezizomycotina</taxon>
        <taxon>Sordariomycetes</taxon>
        <taxon>Sordariomycetidae</taxon>
        <taxon>Diaporthales</taxon>
        <taxon>Diaporthaceae</taxon>
        <taxon>Diaporthe</taxon>
    </lineage>
</organism>
<proteinExistence type="predicted"/>
<evidence type="ECO:0000313" key="1">
    <source>
        <dbReference type="EMBL" id="KAL1861786.1"/>
    </source>
</evidence>
<protein>
    <submittedName>
        <fullName evidence="1">Uncharacterized protein</fullName>
    </submittedName>
</protein>
<accession>A0ABR3WHJ1</accession>
<evidence type="ECO:0000313" key="2">
    <source>
        <dbReference type="Proteomes" id="UP001583177"/>
    </source>
</evidence>
<dbReference type="Proteomes" id="UP001583177">
    <property type="component" value="Unassembled WGS sequence"/>
</dbReference>